<dbReference type="SUPFAM" id="SSF52540">
    <property type="entry name" value="P-loop containing nucleoside triphosphate hydrolases"/>
    <property type="match status" value="3"/>
</dbReference>
<dbReference type="GO" id="GO:0003677">
    <property type="term" value="F:DNA binding"/>
    <property type="evidence" value="ECO:0007669"/>
    <property type="project" value="InterPro"/>
</dbReference>
<evidence type="ECO:0000256" key="1">
    <source>
        <dbReference type="ARBA" id="ARBA00022737"/>
    </source>
</evidence>
<dbReference type="Pfam" id="PF01580">
    <property type="entry name" value="FtsK_SpoIIIE"/>
    <property type="match status" value="2"/>
</dbReference>
<reference evidence="7 8" key="1">
    <citation type="submission" date="2019-01" db="EMBL/GenBank/DDBJ databases">
        <title>Blautia sp. nov. KGMB01111 isolated human feces.</title>
        <authorList>
            <person name="Park J.-E."/>
            <person name="Kim J.-S."/>
            <person name="Park S.-H."/>
        </authorList>
    </citation>
    <scope>NUCLEOTIDE SEQUENCE [LARGE SCALE GENOMIC DNA]</scope>
    <source>
        <strain evidence="7 8">KGMB01111</strain>
    </source>
</reference>
<dbReference type="InterPro" id="IPR002543">
    <property type="entry name" value="FtsK_dom"/>
</dbReference>
<dbReference type="SMART" id="SM00382">
    <property type="entry name" value="AAA"/>
    <property type="match status" value="3"/>
</dbReference>
<dbReference type="CDD" id="cd01127">
    <property type="entry name" value="TrwB_TraG_TraD_VirD4"/>
    <property type="match status" value="1"/>
</dbReference>
<dbReference type="InterPro" id="IPR050206">
    <property type="entry name" value="FtsK/SpoIIIE/SftA"/>
</dbReference>
<feature type="binding site" evidence="4">
    <location>
        <begin position="670"/>
        <end position="677"/>
    </location>
    <ligand>
        <name>ATP</name>
        <dbReference type="ChEBI" id="CHEBI:30616"/>
    </ligand>
</feature>
<keyword evidence="3 4" id="KW-0067">ATP-binding</keyword>
<dbReference type="CDD" id="cd00060">
    <property type="entry name" value="FHA"/>
    <property type="match status" value="1"/>
</dbReference>
<dbReference type="Proteomes" id="UP000290106">
    <property type="component" value="Unassembled WGS sequence"/>
</dbReference>
<dbReference type="InterPro" id="IPR023839">
    <property type="entry name" value="Firmicutes_EssC_C"/>
</dbReference>
<dbReference type="PROSITE" id="PS50901">
    <property type="entry name" value="FTSK"/>
    <property type="match status" value="2"/>
</dbReference>
<gene>
    <name evidence="7" type="primary">essC</name>
    <name evidence="7" type="ORF">ETP43_03035</name>
</gene>
<dbReference type="Gene3D" id="2.60.200.20">
    <property type="match status" value="1"/>
</dbReference>
<evidence type="ECO:0000313" key="8">
    <source>
        <dbReference type="Proteomes" id="UP000290106"/>
    </source>
</evidence>
<evidence type="ECO:0000259" key="6">
    <source>
        <dbReference type="PROSITE" id="PS50901"/>
    </source>
</evidence>
<evidence type="ECO:0000256" key="3">
    <source>
        <dbReference type="ARBA" id="ARBA00022840"/>
    </source>
</evidence>
<dbReference type="PROSITE" id="PS50006">
    <property type="entry name" value="FHA_DOMAIN"/>
    <property type="match status" value="1"/>
</dbReference>
<comment type="caution">
    <text evidence="7">The sequence shown here is derived from an EMBL/GenBank/DDBJ whole genome shotgun (WGS) entry which is preliminary data.</text>
</comment>
<dbReference type="EMBL" id="SDKC01000001">
    <property type="protein sequence ID" value="RXS74296.1"/>
    <property type="molecule type" value="Genomic_DNA"/>
</dbReference>
<dbReference type="InterPro" id="IPR027417">
    <property type="entry name" value="P-loop_NTPase"/>
</dbReference>
<feature type="domain" description="FtsK" evidence="6">
    <location>
        <begin position="652"/>
        <end position="843"/>
    </location>
</feature>
<dbReference type="Pfam" id="PF00498">
    <property type="entry name" value="FHA"/>
    <property type="match status" value="1"/>
</dbReference>
<dbReference type="Gene3D" id="3.40.50.300">
    <property type="entry name" value="P-loop containing nucleotide triphosphate hydrolases"/>
    <property type="match status" value="3"/>
</dbReference>
<proteinExistence type="predicted"/>
<keyword evidence="1" id="KW-0677">Repeat</keyword>
<evidence type="ECO:0000256" key="4">
    <source>
        <dbReference type="PROSITE-ProRule" id="PRU00289"/>
    </source>
</evidence>
<accession>A0A4Q1RFC4</accession>
<dbReference type="OrthoDB" id="9807790at2"/>
<sequence length="1489" mass="167956">MGSLGCVLTKKKQVLKLTAKTIPLSVKEINEEARLVHICGYPKIEVSFTRDTGEYPESYAIPYECQIHIGRSKKNDIVLNESYVSRNHLLITAERGRIRIEDLESTYGTYLNGSPVKKAMLKSGDEIDICDLRMICKENRLYFYNLHETPEFKYQKEINHPGMATDIVSTRKGYPIYHRSPRIRESLPVDEVRLSHLPNKPQKFSIRKANFLPLLSSGAMAGASIAMSTFSPAMLAMRAAMMISPVGSLIGNSNKKARKMLMVEEEERFRKYADYIAGEKAHIRAIGEKQREITNQENPAPEICETILNKMSTSLWERTATDSDFLQVRMGAGYAPLCVEVKPPTDVNDFHMERDELEELTDRIIQETHLVDDVPARLDLLKYSSVGVIGNRRKVTDLLKNLLVSLSTLHFFRDVRIVGVFDPEEEEEWKSMRWLPHIWDDELQTRYLSFDPLTAESFESATLSGEKDHVDSYAKFREKVNSILAERKDPDFQAKWKNGMSPVPHYIFLFASRKKTECFLPMLSENDPAMGISTIFLYDEQYYLPNFCQYIVNVDDPYDDRTATAFYKYRADEKMWFTMDPPISQRKFDAFCRQMSAIEAEDAAARGQIPSSLTFLQCMDVNRVRDLNVLERWKKNDSAVNITAPLGEGEGGKLFSLSLHRHCSHGLVAGMTGSGKSELLISWLLSIACNYHPEDVSFVVIDYKGGSTAYALEELPHVCGIITDVGSGIDRCMQSLEYELRRREDIFASVGAKDIKEYIKGHHKGEFQEAVPRLLIVFDEFKELIKERPVVKKMVDSIAAKGSSLGVHLILATQSPADAVDEGTWNNTQYQICMKVQNAAASKVMIHEPDAAMITQAGRAYVRVGTSEKAETFALIQSAWSGAPYRENKEQGALEVRYVTMDGSRIKTVEENHTRFVSDKKEIEAVIAYIAKTAQAAGIEKQPSPWKTELPDLFSWKKLPVEGSFDGEKWEMTEAPWLSVPVGIFDRPELQMQGVQYMDFLKEGNFGVFGSPQTGKTSLLRTIATSLCRMYSPRDIHLYIIADMAGMEAFPQVGGVVGSGQEEKLGKLINMLISFQEERRKIFNQERVDSLKAYRELVSEEMPAVFVLIDRFSGILESNQDYKDVFVRLFSEGPSKGIYFVYTGVNNTGVPYKLTANVSGAISFMQADRSEYSTLIGQVRDTRLPNRVGNALIKVNQELINFQKAMYEPGENDKEREMALKAEAESMTEAWRGKPALKIPVLPESISVKSMADLSGSEQGIAVGLDTESIEAVYVKPGETTAMAVTGRVGCGKSTMLQRIGQMVLEVDENTLLYCLDTEKKSLAKLQEKGTAYARLSEVEKVQDVFAQILKELMSRMQRRKEAATEIEKEPWIILLIDDIKECNSLPDDIQMQLHRIMTKTKGYGVLVLCGIRQGDLFNFYTQDQLGVDLKSSGTALALSDTAVHYEGFYKNNFAQSQRNAELEKGFGIFFADNGGRKIKCIDSQEAGR</sequence>
<feature type="domain" description="FtsK" evidence="6">
    <location>
        <begin position="992"/>
        <end position="1173"/>
    </location>
</feature>
<evidence type="ECO:0000256" key="2">
    <source>
        <dbReference type="ARBA" id="ARBA00022741"/>
    </source>
</evidence>
<evidence type="ECO:0000313" key="7">
    <source>
        <dbReference type="EMBL" id="RXS74296.1"/>
    </source>
</evidence>
<dbReference type="InterPro" id="IPR000253">
    <property type="entry name" value="FHA_dom"/>
</dbReference>
<dbReference type="InterPro" id="IPR003593">
    <property type="entry name" value="AAA+_ATPase"/>
</dbReference>
<dbReference type="NCBIfam" id="TIGR03928">
    <property type="entry name" value="T7_EssCb_Firm"/>
    <property type="match status" value="1"/>
</dbReference>
<name>A0A4Q1RFC4_9FIRM</name>
<keyword evidence="2 4" id="KW-0547">Nucleotide-binding</keyword>
<feature type="domain" description="FHA" evidence="5">
    <location>
        <begin position="67"/>
        <end position="116"/>
    </location>
</feature>
<feature type="binding site" evidence="4">
    <location>
        <begin position="1010"/>
        <end position="1017"/>
    </location>
    <ligand>
        <name>ATP</name>
        <dbReference type="ChEBI" id="CHEBI:30616"/>
    </ligand>
</feature>
<dbReference type="PANTHER" id="PTHR22683">
    <property type="entry name" value="SPORULATION PROTEIN RELATED"/>
    <property type="match status" value="1"/>
</dbReference>
<keyword evidence="8" id="KW-1185">Reference proteome</keyword>
<dbReference type="PANTHER" id="PTHR22683:SF1">
    <property type="entry name" value="TYPE VII SECRETION SYSTEM PROTEIN ESSC"/>
    <property type="match status" value="1"/>
</dbReference>
<evidence type="ECO:0000259" key="5">
    <source>
        <dbReference type="PROSITE" id="PS50006"/>
    </source>
</evidence>
<protein>
    <submittedName>
        <fullName evidence="7">Type VII secretion protein EssC</fullName>
    </submittedName>
</protein>
<dbReference type="GO" id="GO:0005524">
    <property type="term" value="F:ATP binding"/>
    <property type="evidence" value="ECO:0007669"/>
    <property type="project" value="UniProtKB-UniRule"/>
</dbReference>
<organism evidence="7 8">
    <name type="scientific">Blautia faecicola</name>
    <dbReference type="NCBI Taxonomy" id="2509240"/>
    <lineage>
        <taxon>Bacteria</taxon>
        <taxon>Bacillati</taxon>
        <taxon>Bacillota</taxon>
        <taxon>Clostridia</taxon>
        <taxon>Lachnospirales</taxon>
        <taxon>Lachnospiraceae</taxon>
        <taxon>Blautia</taxon>
    </lineage>
</organism>
<dbReference type="InterPro" id="IPR008984">
    <property type="entry name" value="SMAD_FHA_dom_sf"/>
</dbReference>
<dbReference type="SUPFAM" id="SSF49879">
    <property type="entry name" value="SMAD/FHA domain"/>
    <property type="match status" value="1"/>
</dbReference>
<dbReference type="SMART" id="SM00240">
    <property type="entry name" value="FHA"/>
    <property type="match status" value="1"/>
</dbReference>